<sequence>MLGIESENGKQFCVIHTHSYKGLTKFLPRETALFIAVEANHHPRL</sequence>
<evidence type="ECO:0000313" key="1">
    <source>
        <dbReference type="EMBL" id="CAI2191478.1"/>
    </source>
</evidence>
<gene>
    <name evidence="1" type="ORF">FWILDA_LOCUS15091</name>
</gene>
<dbReference type="EMBL" id="CAMKVN010007427">
    <property type="protein sequence ID" value="CAI2191478.1"/>
    <property type="molecule type" value="Genomic_DNA"/>
</dbReference>
<proteinExistence type="predicted"/>
<dbReference type="Proteomes" id="UP001153678">
    <property type="component" value="Unassembled WGS sequence"/>
</dbReference>
<accession>A0A9W4T3S8</accession>
<dbReference type="AlphaFoldDB" id="A0A9W4T3S8"/>
<reference evidence="1" key="1">
    <citation type="submission" date="2022-08" db="EMBL/GenBank/DDBJ databases">
        <authorList>
            <person name="Kallberg Y."/>
            <person name="Tangrot J."/>
            <person name="Rosling A."/>
        </authorList>
    </citation>
    <scope>NUCLEOTIDE SEQUENCE</scope>
    <source>
        <strain evidence="1">Wild A</strain>
    </source>
</reference>
<organism evidence="1 2">
    <name type="scientific">Funneliformis geosporum</name>
    <dbReference type="NCBI Taxonomy" id="1117311"/>
    <lineage>
        <taxon>Eukaryota</taxon>
        <taxon>Fungi</taxon>
        <taxon>Fungi incertae sedis</taxon>
        <taxon>Mucoromycota</taxon>
        <taxon>Glomeromycotina</taxon>
        <taxon>Glomeromycetes</taxon>
        <taxon>Glomerales</taxon>
        <taxon>Glomeraceae</taxon>
        <taxon>Funneliformis</taxon>
    </lineage>
</organism>
<protein>
    <submittedName>
        <fullName evidence="1">4594_t:CDS:1</fullName>
    </submittedName>
</protein>
<keyword evidence="2" id="KW-1185">Reference proteome</keyword>
<name>A0A9W4T3S8_9GLOM</name>
<comment type="caution">
    <text evidence="1">The sequence shown here is derived from an EMBL/GenBank/DDBJ whole genome shotgun (WGS) entry which is preliminary data.</text>
</comment>
<evidence type="ECO:0000313" key="2">
    <source>
        <dbReference type="Proteomes" id="UP001153678"/>
    </source>
</evidence>